<dbReference type="Gene3D" id="1.10.10.60">
    <property type="entry name" value="Homeodomain-like"/>
    <property type="match status" value="2"/>
</dbReference>
<dbReference type="PANTHER" id="PTHR47504">
    <property type="entry name" value="RIGHT ORIGIN-BINDING PROTEIN"/>
    <property type="match status" value="1"/>
</dbReference>
<dbReference type="GO" id="GO:0016747">
    <property type="term" value="F:acyltransferase activity, transferring groups other than amino-acyl groups"/>
    <property type="evidence" value="ECO:0007669"/>
    <property type="project" value="InterPro"/>
</dbReference>
<keyword evidence="1" id="KW-0805">Transcription regulation</keyword>
<evidence type="ECO:0000256" key="2">
    <source>
        <dbReference type="ARBA" id="ARBA00023125"/>
    </source>
</evidence>
<dbReference type="InterPro" id="IPR000182">
    <property type="entry name" value="GNAT_dom"/>
</dbReference>
<dbReference type="PROSITE" id="PS51186">
    <property type="entry name" value="GNAT"/>
    <property type="match status" value="1"/>
</dbReference>
<dbReference type="InterPro" id="IPR050959">
    <property type="entry name" value="MarA-like"/>
</dbReference>
<dbReference type="SUPFAM" id="SSF55729">
    <property type="entry name" value="Acyl-CoA N-acyltransferases (Nat)"/>
    <property type="match status" value="1"/>
</dbReference>
<dbReference type="SUPFAM" id="SSF46689">
    <property type="entry name" value="Homeodomain-like"/>
    <property type="match status" value="2"/>
</dbReference>
<evidence type="ECO:0000313" key="7">
    <source>
        <dbReference type="Proteomes" id="UP000245845"/>
    </source>
</evidence>
<name>A0A2Y9BFD2_9FIRM</name>
<dbReference type="InterPro" id="IPR018060">
    <property type="entry name" value="HTH_AraC"/>
</dbReference>
<dbReference type="RefSeq" id="WP_109729779.1">
    <property type="nucleotide sequence ID" value="NZ_BAAACK010000007.1"/>
</dbReference>
<organism evidence="6 7">
    <name type="scientific">Faecalicatena orotica</name>
    <dbReference type="NCBI Taxonomy" id="1544"/>
    <lineage>
        <taxon>Bacteria</taxon>
        <taxon>Bacillati</taxon>
        <taxon>Bacillota</taxon>
        <taxon>Clostridia</taxon>
        <taxon>Lachnospirales</taxon>
        <taxon>Lachnospiraceae</taxon>
        <taxon>Faecalicatena</taxon>
    </lineage>
</organism>
<feature type="domain" description="HTH araC/xylS-type" evidence="4">
    <location>
        <begin position="10"/>
        <end position="108"/>
    </location>
</feature>
<dbReference type="PANTHER" id="PTHR47504:SF5">
    <property type="entry name" value="RIGHT ORIGIN-BINDING PROTEIN"/>
    <property type="match status" value="1"/>
</dbReference>
<dbReference type="InterPro" id="IPR018062">
    <property type="entry name" value="HTH_AraC-typ_CS"/>
</dbReference>
<dbReference type="Gene3D" id="3.40.630.30">
    <property type="match status" value="1"/>
</dbReference>
<evidence type="ECO:0000313" key="6">
    <source>
        <dbReference type="EMBL" id="PWJ32455.1"/>
    </source>
</evidence>
<accession>A0A2Y9BFD2</accession>
<keyword evidence="2 6" id="KW-0238">DNA-binding</keyword>
<dbReference type="GO" id="GO:0003700">
    <property type="term" value="F:DNA-binding transcription factor activity"/>
    <property type="evidence" value="ECO:0007669"/>
    <property type="project" value="InterPro"/>
</dbReference>
<keyword evidence="3" id="KW-0804">Transcription</keyword>
<feature type="domain" description="N-acetyltransferase" evidence="5">
    <location>
        <begin position="135"/>
        <end position="277"/>
    </location>
</feature>
<sequence>MPVQNIQNIISTIDYLEAHLTDCPNLDMAAEALHYSKYHLHRMFTDTVGLTIHEYVLRRRLTEAAKLLVFSDKPVLDVAMAAGYGSQQAFTKIFTAMYKLPPNKYRENEKFYPLQLKYKLEGSYHMLDNREFTEQDIAFAKEKDIPCWMELVRLVVDGFPNLDEEEYIHVLREMIRKRQALILKDGDTAIGIMIFSKNSGSIDFMGTHPLYRKKGIPKAFLDKVMGELLKGKEISITTYREGDRADTGHRSEIKELGFAEAELLVEYGYPTQRFVLK</sequence>
<evidence type="ECO:0000256" key="1">
    <source>
        <dbReference type="ARBA" id="ARBA00023015"/>
    </source>
</evidence>
<dbReference type="EMBL" id="QGDL01000001">
    <property type="protein sequence ID" value="PWJ32455.1"/>
    <property type="molecule type" value="Genomic_DNA"/>
</dbReference>
<dbReference type="PROSITE" id="PS00041">
    <property type="entry name" value="HTH_ARAC_FAMILY_1"/>
    <property type="match status" value="1"/>
</dbReference>
<comment type="caution">
    <text evidence="6">The sequence shown here is derived from an EMBL/GenBank/DDBJ whole genome shotgun (WGS) entry which is preliminary data.</text>
</comment>
<dbReference type="InterPro" id="IPR016181">
    <property type="entry name" value="Acyl_CoA_acyltransferase"/>
</dbReference>
<keyword evidence="7" id="KW-1185">Reference proteome</keyword>
<dbReference type="GO" id="GO:0043565">
    <property type="term" value="F:sequence-specific DNA binding"/>
    <property type="evidence" value="ECO:0007669"/>
    <property type="project" value="InterPro"/>
</dbReference>
<gene>
    <name evidence="6" type="ORF">A8806_101746</name>
</gene>
<dbReference type="PROSITE" id="PS01124">
    <property type="entry name" value="HTH_ARAC_FAMILY_2"/>
    <property type="match status" value="1"/>
</dbReference>
<dbReference type="Proteomes" id="UP000245845">
    <property type="component" value="Unassembled WGS sequence"/>
</dbReference>
<dbReference type="OrthoDB" id="8365150at2"/>
<reference evidence="6 7" key="1">
    <citation type="submission" date="2018-05" db="EMBL/GenBank/DDBJ databases">
        <title>The Hungate 1000. A catalogue of reference genomes from the rumen microbiome.</title>
        <authorList>
            <person name="Kelly W."/>
        </authorList>
    </citation>
    <scope>NUCLEOTIDE SEQUENCE [LARGE SCALE GENOMIC DNA]</scope>
    <source>
        <strain evidence="6 7">NLAE-zl-C242</strain>
    </source>
</reference>
<dbReference type="Pfam" id="PF12833">
    <property type="entry name" value="HTH_18"/>
    <property type="match status" value="1"/>
</dbReference>
<evidence type="ECO:0000259" key="4">
    <source>
        <dbReference type="PROSITE" id="PS01124"/>
    </source>
</evidence>
<evidence type="ECO:0000259" key="5">
    <source>
        <dbReference type="PROSITE" id="PS51186"/>
    </source>
</evidence>
<protein>
    <submittedName>
        <fullName evidence="6">AraC-like DNA-binding protein</fullName>
    </submittedName>
</protein>
<proteinExistence type="predicted"/>
<dbReference type="InterPro" id="IPR009057">
    <property type="entry name" value="Homeodomain-like_sf"/>
</dbReference>
<dbReference type="SMART" id="SM00342">
    <property type="entry name" value="HTH_ARAC"/>
    <property type="match status" value="1"/>
</dbReference>
<dbReference type="AlphaFoldDB" id="A0A2Y9BFD2"/>
<evidence type="ECO:0000256" key="3">
    <source>
        <dbReference type="ARBA" id="ARBA00023163"/>
    </source>
</evidence>